<dbReference type="Gene3D" id="1.10.10.2910">
    <property type="match status" value="1"/>
</dbReference>
<dbReference type="EMBL" id="MWPX01000057">
    <property type="protein sequence ID" value="OUM46182.1"/>
    <property type="molecule type" value="Genomic_DNA"/>
</dbReference>
<reference evidence="2 3" key="1">
    <citation type="submission" date="2017-02" db="EMBL/GenBank/DDBJ databases">
        <title>Bacillus pseudomycoides isolate FSL K6-0042.</title>
        <authorList>
            <person name="Kovac J."/>
        </authorList>
    </citation>
    <scope>NUCLEOTIDE SEQUENCE [LARGE SCALE GENOMIC DNA]</scope>
    <source>
        <strain evidence="2 3">FSL K6-0042</strain>
    </source>
</reference>
<name>A0A1Y3MF05_9BACI</name>
<protein>
    <recommendedName>
        <fullName evidence="1">IrrE N-terminal-like domain-containing protein</fullName>
    </recommendedName>
</protein>
<dbReference type="Proteomes" id="UP000195321">
    <property type="component" value="Unassembled WGS sequence"/>
</dbReference>
<comment type="caution">
    <text evidence="2">The sequence shown here is derived from an EMBL/GenBank/DDBJ whole genome shotgun (WGS) entry which is preliminary data.</text>
</comment>
<evidence type="ECO:0000259" key="1">
    <source>
        <dbReference type="Pfam" id="PF06114"/>
    </source>
</evidence>
<dbReference type="Pfam" id="PF06114">
    <property type="entry name" value="Peptidase_M78"/>
    <property type="match status" value="1"/>
</dbReference>
<sequence>MHLESATNQLFYLFSKLSIHTFHDLHEEINGFYKCEEGNKFIAINNNLSETMQRTVCAHESGHAVLHEEVNTLFLRKNTFLSVDRLEIEANTFAAFLLIDKNTIIPGDTKKCITYKNNIPIELLKFYKIY</sequence>
<accession>A0A1Y3MF05</accession>
<gene>
    <name evidence="2" type="ORF">BW425_25205</name>
</gene>
<proteinExistence type="predicted"/>
<evidence type="ECO:0000313" key="2">
    <source>
        <dbReference type="EMBL" id="OUM46182.1"/>
    </source>
</evidence>
<evidence type="ECO:0000313" key="3">
    <source>
        <dbReference type="Proteomes" id="UP000195321"/>
    </source>
</evidence>
<dbReference type="AlphaFoldDB" id="A0A1Y3MF05"/>
<dbReference type="InterPro" id="IPR010359">
    <property type="entry name" value="IrrE_HExxH"/>
</dbReference>
<dbReference type="RefSeq" id="WP_416076161.1">
    <property type="nucleotide sequence ID" value="NZ_JBALMA010000166.1"/>
</dbReference>
<feature type="domain" description="IrrE N-terminal-like" evidence="1">
    <location>
        <begin position="17"/>
        <end position="105"/>
    </location>
</feature>
<organism evidence="2 3">
    <name type="scientific">Bacillus pseudomycoides</name>
    <dbReference type="NCBI Taxonomy" id="64104"/>
    <lineage>
        <taxon>Bacteria</taxon>
        <taxon>Bacillati</taxon>
        <taxon>Bacillota</taxon>
        <taxon>Bacilli</taxon>
        <taxon>Bacillales</taxon>
        <taxon>Bacillaceae</taxon>
        <taxon>Bacillus</taxon>
        <taxon>Bacillus cereus group</taxon>
    </lineage>
</organism>